<keyword evidence="2" id="KW-0472">Membrane</keyword>
<dbReference type="InterPro" id="IPR027813">
    <property type="entry name" value="DUF4642"/>
</dbReference>
<feature type="compositionally biased region" description="Basic and acidic residues" evidence="1">
    <location>
        <begin position="91"/>
        <end position="118"/>
    </location>
</feature>
<dbReference type="CTD" id="123522148"/>
<feature type="region of interest" description="Disordered" evidence="1">
    <location>
        <begin position="91"/>
        <end position="144"/>
    </location>
</feature>
<proteinExistence type="predicted"/>
<name>A0A6P6CMR6_PTEVA</name>
<reference evidence="4" key="1">
    <citation type="submission" date="2025-08" db="UniProtKB">
        <authorList>
            <consortium name="RefSeq"/>
        </authorList>
    </citation>
    <scope>IDENTIFICATION</scope>
    <source>
        <tissue evidence="4">Kidney</tissue>
    </source>
</reference>
<dbReference type="Proteomes" id="UP000515202">
    <property type="component" value="Unplaced"/>
</dbReference>
<keyword evidence="3" id="KW-1185">Reference proteome</keyword>
<keyword evidence="2" id="KW-0812">Transmembrane</keyword>
<gene>
    <name evidence="4" type="primary">CUNH2orf74</name>
</gene>
<dbReference type="RefSeq" id="XP_023388614.1">
    <property type="nucleotide sequence ID" value="XM_023532846.1"/>
</dbReference>
<evidence type="ECO:0000313" key="3">
    <source>
        <dbReference type="Proteomes" id="UP000515202"/>
    </source>
</evidence>
<organism evidence="3 4">
    <name type="scientific">Pteropus vampyrus</name>
    <name type="common">Large flying fox</name>
    <dbReference type="NCBI Taxonomy" id="132908"/>
    <lineage>
        <taxon>Eukaryota</taxon>
        <taxon>Metazoa</taxon>
        <taxon>Chordata</taxon>
        <taxon>Craniata</taxon>
        <taxon>Vertebrata</taxon>
        <taxon>Euteleostomi</taxon>
        <taxon>Mammalia</taxon>
        <taxon>Eutheria</taxon>
        <taxon>Laurasiatheria</taxon>
        <taxon>Chiroptera</taxon>
        <taxon>Yinpterochiroptera</taxon>
        <taxon>Pteropodoidea</taxon>
        <taxon>Pteropodidae</taxon>
        <taxon>Pteropodinae</taxon>
        <taxon>Pteropus</taxon>
    </lineage>
</organism>
<protein>
    <submittedName>
        <fullName evidence="4">Uncharacterized protein C2orf74 homolog isoform X1</fullName>
    </submittedName>
</protein>
<evidence type="ECO:0000256" key="2">
    <source>
        <dbReference type="SAM" id="Phobius"/>
    </source>
</evidence>
<dbReference type="OrthoDB" id="9836846at2759"/>
<feature type="compositionally biased region" description="Polar residues" evidence="1">
    <location>
        <begin position="192"/>
        <end position="203"/>
    </location>
</feature>
<dbReference type="AlphaFoldDB" id="A0A6P6CMR6"/>
<dbReference type="PANTHER" id="PTHR37882">
    <property type="entry name" value="HYPOTHETICAL PROTEIN LOC690352"/>
    <property type="match status" value="1"/>
</dbReference>
<feature type="transmembrane region" description="Helical" evidence="2">
    <location>
        <begin position="15"/>
        <end position="37"/>
    </location>
</feature>
<feature type="region of interest" description="Disordered" evidence="1">
    <location>
        <begin position="182"/>
        <end position="203"/>
    </location>
</feature>
<dbReference type="Pfam" id="PF15484">
    <property type="entry name" value="DUF4642"/>
    <property type="match status" value="1"/>
</dbReference>
<accession>A0A6P6CMR6</accession>
<evidence type="ECO:0000256" key="1">
    <source>
        <dbReference type="SAM" id="MobiDB-lite"/>
    </source>
</evidence>
<evidence type="ECO:0000313" key="4">
    <source>
        <dbReference type="RefSeq" id="XP_023388614.1"/>
    </source>
</evidence>
<sequence>MSLLANSMSFETTAITFYIILLICFICILLLLVVFLYKCSQSKKDDETEKGPCGGRDCFAANVETNNSKDQEKTVIRQIMRPGILVQRRSKEMVATHLENREDTKDEEEGKIKEKQDPENAGENSQKDDDLQKPHIPVTGTLSVVDNKRPLKGVTFSREKFQEKKTADNWPSVPMILQAHGTPEGHRCHSCGVSSRQQNSIWH</sequence>
<keyword evidence="2" id="KW-1133">Transmembrane helix</keyword>
<dbReference type="KEGG" id="pvp:105294675"/>
<dbReference type="GeneID" id="105294675"/>